<evidence type="ECO:0000256" key="2">
    <source>
        <dbReference type="SAM" id="Phobius"/>
    </source>
</evidence>
<keyword evidence="2" id="KW-1133">Transmembrane helix</keyword>
<protein>
    <submittedName>
        <fullName evidence="3">Uncharacterized protein</fullName>
    </submittedName>
</protein>
<feature type="transmembrane region" description="Helical" evidence="2">
    <location>
        <begin position="74"/>
        <end position="96"/>
    </location>
</feature>
<proteinExistence type="predicted"/>
<accession>E2Q457</accession>
<evidence type="ECO:0000256" key="1">
    <source>
        <dbReference type="SAM" id="MobiDB-lite"/>
    </source>
</evidence>
<keyword evidence="2" id="KW-0812">Transmembrane</keyword>
<sequence length="118" mass="12301">MLRPLSGPAGGRARRTAPRTRNRRADAARTAPEGKPMSKLRSKAVETARRLVAARTADVVRAVRDRRDEGQDSVEYVGVIVLVAAIIAALVGSGVADDIAAGLSSQVQEILNTGGGGE</sequence>
<gene>
    <name evidence="3" type="ORF">SCLAV_3921</name>
</gene>
<evidence type="ECO:0000313" key="3">
    <source>
        <dbReference type="EMBL" id="EFG08995.1"/>
    </source>
</evidence>
<dbReference type="Proteomes" id="UP000002357">
    <property type="component" value="Chromosome"/>
</dbReference>
<feature type="compositionally biased region" description="Basic residues" evidence="1">
    <location>
        <begin position="12"/>
        <end position="22"/>
    </location>
</feature>
<feature type="region of interest" description="Disordered" evidence="1">
    <location>
        <begin position="1"/>
        <end position="42"/>
    </location>
</feature>
<keyword evidence="4" id="KW-1185">Reference proteome</keyword>
<name>E2Q457_STRCL</name>
<evidence type="ECO:0000313" key="4">
    <source>
        <dbReference type="Proteomes" id="UP000002357"/>
    </source>
</evidence>
<reference evidence="3 4" key="1">
    <citation type="journal article" date="2010" name="Genome Biol. Evol.">
        <title>The sequence of a 1.8-mb bacterial linear plasmid reveals a rich evolutionary reservoir of secondary metabolic pathways.</title>
        <authorList>
            <person name="Medema M.H."/>
            <person name="Trefzer A."/>
            <person name="Kovalchuk A."/>
            <person name="van den Berg M."/>
            <person name="Mueller U."/>
            <person name="Heijne W."/>
            <person name="Wu L."/>
            <person name="Alam M.T."/>
            <person name="Ronning C.M."/>
            <person name="Nierman W.C."/>
            <person name="Bovenberg R.A.L."/>
            <person name="Breitling R."/>
            <person name="Takano E."/>
        </authorList>
    </citation>
    <scope>NUCLEOTIDE SEQUENCE [LARGE SCALE GENOMIC DNA]</scope>
    <source>
        <strain evidence="4">ATCC 27064 / DSM 738 / JCM 4710 / NBRC 13307 / NCIMB 12785 / NRRL 3585 / VKM Ac-602</strain>
    </source>
</reference>
<dbReference type="STRING" id="1901.BB341_09130"/>
<keyword evidence="2" id="KW-0472">Membrane</keyword>
<organism evidence="3 4">
    <name type="scientific">Streptomyces clavuligerus</name>
    <dbReference type="NCBI Taxonomy" id="1901"/>
    <lineage>
        <taxon>Bacteria</taxon>
        <taxon>Bacillati</taxon>
        <taxon>Actinomycetota</taxon>
        <taxon>Actinomycetes</taxon>
        <taxon>Kitasatosporales</taxon>
        <taxon>Streptomycetaceae</taxon>
        <taxon>Streptomyces</taxon>
    </lineage>
</organism>
<dbReference type="AlphaFoldDB" id="E2Q457"/>
<dbReference type="EMBL" id="CM000913">
    <property type="protein sequence ID" value="EFG08995.1"/>
    <property type="molecule type" value="Genomic_DNA"/>
</dbReference>